<dbReference type="HOGENOM" id="CLU_2599858_0_0_9"/>
<feature type="transmembrane region" description="Helical" evidence="1">
    <location>
        <begin position="36"/>
        <end position="60"/>
    </location>
</feature>
<comment type="caution">
    <text evidence="2">The sequence shown here is derived from an EMBL/GenBank/DDBJ whole genome shotgun (WGS) entry which is preliminary data.</text>
</comment>
<dbReference type="AlphaFoldDB" id="A7VVZ6"/>
<proteinExistence type="predicted"/>
<dbReference type="Proteomes" id="UP000003490">
    <property type="component" value="Unassembled WGS sequence"/>
</dbReference>
<keyword evidence="1" id="KW-0812">Transmembrane</keyword>
<reference evidence="2 3" key="1">
    <citation type="submission" date="2007-08" db="EMBL/GenBank/DDBJ databases">
        <title>Draft genome sequence of Clostridium leptum (DSM 753).</title>
        <authorList>
            <person name="Sudarsanam P."/>
            <person name="Ley R."/>
            <person name="Guruge J."/>
            <person name="Turnbaugh P.J."/>
            <person name="Mahowald M."/>
            <person name="Liep D."/>
            <person name="Gordon J."/>
        </authorList>
    </citation>
    <scope>NUCLEOTIDE SEQUENCE [LARGE SCALE GENOMIC DNA]</scope>
    <source>
        <strain evidence="2 3">DSM 753</strain>
    </source>
</reference>
<sequence>MPEAAAWADNTGSELSVIKPANAHAHVLTSTFFIDFIFPSLSIFSPAYSDVLGIGGFLLWSYIAKRIIKKGYFNQAVFF</sequence>
<evidence type="ECO:0000313" key="2">
    <source>
        <dbReference type="EMBL" id="EDO59944.1"/>
    </source>
</evidence>
<gene>
    <name evidence="2" type="ORF">CLOLEP_02761</name>
</gene>
<keyword evidence="1" id="KW-1133">Transmembrane helix</keyword>
<organism evidence="2 3">
    <name type="scientific">[Clostridium] leptum DSM 753</name>
    <dbReference type="NCBI Taxonomy" id="428125"/>
    <lineage>
        <taxon>Bacteria</taxon>
        <taxon>Bacillati</taxon>
        <taxon>Bacillota</taxon>
        <taxon>Clostridia</taxon>
        <taxon>Eubacteriales</taxon>
        <taxon>Oscillospiraceae</taxon>
        <taxon>Oscillospiraceae incertae sedis</taxon>
    </lineage>
</organism>
<name>A7VVZ6_9FIRM</name>
<dbReference type="EMBL" id="ABCB02000020">
    <property type="protein sequence ID" value="EDO59944.1"/>
    <property type="molecule type" value="Genomic_DNA"/>
</dbReference>
<evidence type="ECO:0000256" key="1">
    <source>
        <dbReference type="SAM" id="Phobius"/>
    </source>
</evidence>
<reference evidence="2 3" key="2">
    <citation type="submission" date="2007-08" db="EMBL/GenBank/DDBJ databases">
        <authorList>
            <person name="Fulton L."/>
            <person name="Clifton S."/>
            <person name="Fulton B."/>
            <person name="Xu J."/>
            <person name="Minx P."/>
            <person name="Pepin K.H."/>
            <person name="Johnson M."/>
            <person name="Thiruvilangam P."/>
            <person name="Bhonagiri V."/>
            <person name="Nash W.E."/>
            <person name="Wang C."/>
            <person name="Mardis E.R."/>
            <person name="Wilson R.K."/>
        </authorList>
    </citation>
    <scope>NUCLEOTIDE SEQUENCE [LARGE SCALE GENOMIC DNA]</scope>
    <source>
        <strain evidence="2 3">DSM 753</strain>
    </source>
</reference>
<evidence type="ECO:0000313" key="3">
    <source>
        <dbReference type="Proteomes" id="UP000003490"/>
    </source>
</evidence>
<accession>A7VVZ6</accession>
<protein>
    <submittedName>
        <fullName evidence="2">Uncharacterized protein</fullName>
    </submittedName>
</protein>
<keyword evidence="1" id="KW-0472">Membrane</keyword>